<evidence type="ECO:0000259" key="1">
    <source>
        <dbReference type="Pfam" id="PF08242"/>
    </source>
</evidence>
<proteinExistence type="predicted"/>
<dbReference type="EMBL" id="BAAAFI010000002">
    <property type="protein sequence ID" value="GAA0877589.1"/>
    <property type="molecule type" value="Genomic_DNA"/>
</dbReference>
<dbReference type="CDD" id="cd02440">
    <property type="entry name" value="AdoMet_MTases"/>
    <property type="match status" value="1"/>
</dbReference>
<dbReference type="Proteomes" id="UP001500469">
    <property type="component" value="Unassembled WGS sequence"/>
</dbReference>
<dbReference type="InterPro" id="IPR013217">
    <property type="entry name" value="Methyltransf_12"/>
</dbReference>
<dbReference type="PANTHER" id="PTHR43861">
    <property type="entry name" value="TRANS-ACONITATE 2-METHYLTRANSFERASE-RELATED"/>
    <property type="match status" value="1"/>
</dbReference>
<accession>A0ABP3YA99</accession>
<dbReference type="Pfam" id="PF08242">
    <property type="entry name" value="Methyltransf_12"/>
    <property type="match status" value="1"/>
</dbReference>
<dbReference type="RefSeq" id="WP_343848285.1">
    <property type="nucleotide sequence ID" value="NZ_BAAAFI010000002.1"/>
</dbReference>
<dbReference type="Gene3D" id="3.40.50.150">
    <property type="entry name" value="Vaccinia Virus protein VP39"/>
    <property type="match status" value="1"/>
</dbReference>
<dbReference type="SUPFAM" id="SSF53335">
    <property type="entry name" value="S-adenosyl-L-methionine-dependent methyltransferases"/>
    <property type="match status" value="1"/>
</dbReference>
<comment type="caution">
    <text evidence="2">The sequence shown here is derived from an EMBL/GenBank/DDBJ whole genome shotgun (WGS) entry which is preliminary data.</text>
</comment>
<dbReference type="PANTHER" id="PTHR43861:SF1">
    <property type="entry name" value="TRANS-ACONITATE 2-METHYLTRANSFERASE"/>
    <property type="match status" value="1"/>
</dbReference>
<evidence type="ECO:0000313" key="2">
    <source>
        <dbReference type="EMBL" id="GAA0877589.1"/>
    </source>
</evidence>
<sequence length="264" mass="29551">MVKYLHGYDSREQQRLIDQAGFLAPLIFPSVDFFGCKKLLEIGSGVGAQTAVLLGLFPDLQITSVDFSETQLAKAAENLKGFSDRVTLVCQDAEKLQLEERFDAVFICWALEHITDPQTVMKRVREHLLPGAKIHITEVFNSTFYYQPESPALAYYYRVYNEQQIGFGGNPDVGSQLGNLLTHAGFRDIKISHGGFHLDQSQAEELGRFIAFWKILMKSGAPGLLESGAISQFEIDAMESDLDRILADENAVFFYQFVHANATV</sequence>
<gene>
    <name evidence="2" type="ORF">GCM10009119_05570</name>
</gene>
<feature type="domain" description="Methyltransferase type 12" evidence="1">
    <location>
        <begin position="40"/>
        <end position="133"/>
    </location>
</feature>
<keyword evidence="3" id="KW-1185">Reference proteome</keyword>
<organism evidence="2 3">
    <name type="scientific">Algoriphagus jejuensis</name>
    <dbReference type="NCBI Taxonomy" id="419934"/>
    <lineage>
        <taxon>Bacteria</taxon>
        <taxon>Pseudomonadati</taxon>
        <taxon>Bacteroidota</taxon>
        <taxon>Cytophagia</taxon>
        <taxon>Cytophagales</taxon>
        <taxon>Cyclobacteriaceae</taxon>
        <taxon>Algoriphagus</taxon>
    </lineage>
</organism>
<name>A0ABP3YA99_9BACT</name>
<dbReference type="InterPro" id="IPR029063">
    <property type="entry name" value="SAM-dependent_MTases_sf"/>
</dbReference>
<reference evidence="3" key="1">
    <citation type="journal article" date="2019" name="Int. J. Syst. Evol. Microbiol.">
        <title>The Global Catalogue of Microorganisms (GCM) 10K type strain sequencing project: providing services to taxonomists for standard genome sequencing and annotation.</title>
        <authorList>
            <consortium name="The Broad Institute Genomics Platform"/>
            <consortium name="The Broad Institute Genome Sequencing Center for Infectious Disease"/>
            <person name="Wu L."/>
            <person name="Ma J."/>
        </authorList>
    </citation>
    <scope>NUCLEOTIDE SEQUENCE [LARGE SCALE GENOMIC DNA]</scope>
    <source>
        <strain evidence="3">JCM 16112</strain>
    </source>
</reference>
<protein>
    <recommendedName>
        <fullName evidence="1">Methyltransferase type 12 domain-containing protein</fullName>
    </recommendedName>
</protein>
<evidence type="ECO:0000313" key="3">
    <source>
        <dbReference type="Proteomes" id="UP001500469"/>
    </source>
</evidence>